<dbReference type="EMBL" id="JAERRJ010000019">
    <property type="protein sequence ID" value="MBL1079813.1"/>
    <property type="molecule type" value="Genomic_DNA"/>
</dbReference>
<comment type="caution">
    <text evidence="2">The sequence shown here is derived from an EMBL/GenBank/DDBJ whole genome shotgun (WGS) entry which is preliminary data.</text>
</comment>
<sequence>MELHQQNLDSATRWPPRTARSLTRLALSLTILVLMGMHADGFEDLFLAAIGLCAWDDGTTGADSHLATHHGLTAAGYWPERQFPTPDAMRLTHLRSRIAGTDRSCLDRVVEAIYEPHFKDSATGCYDGRIGDFTVEEIHRAQQHVTRTGQPAALVVATLVNLSGINHAAHNRVEVANRHYRDLVAIVCRTLIDAGADLVPIRLTATTVAALVVGLDTTGVHRAVTIIDAATRTYTATTNLGGAPLALLDHPDHPGDPQHRGVRLDLRCLEIATDADARRIIDAAVNPAEDEGRYVASGQGHTARTDGTDTPATSAAYRAAPNRVCTQVGTRSQESRPPSARPDHRPISQPLGLSDSGATRYPSPDEARYASVREKLAAQPISSVDELIATYYEPWPIDEVTGFHNGQIDRFKNRIVSEAQQFVAAIPDWAFYVCGDIANLSGLNQHVGGRVAADIHYRALADIFATELTLHGARVIAVRIGGDEIAAVVTGIDEDQIRHSMHQITHRSADYARTHGLDHLEHPKHPGDPRFRGVGLHLGHAEIVPGIDVTDIFDAADLELDQSKSAE</sequence>
<dbReference type="RefSeq" id="WP_201957576.1">
    <property type="nucleotide sequence ID" value="NZ_JAERRJ010000019.1"/>
</dbReference>
<evidence type="ECO:0008006" key="4">
    <source>
        <dbReference type="Google" id="ProtNLM"/>
    </source>
</evidence>
<dbReference type="InterPro" id="IPR043128">
    <property type="entry name" value="Rev_trsase/Diguanyl_cyclase"/>
</dbReference>
<dbReference type="Gene3D" id="3.30.70.270">
    <property type="match status" value="1"/>
</dbReference>
<evidence type="ECO:0000313" key="2">
    <source>
        <dbReference type="EMBL" id="MBL1079813.1"/>
    </source>
</evidence>
<dbReference type="Proteomes" id="UP000602198">
    <property type="component" value="Unassembled WGS sequence"/>
</dbReference>
<name>A0ABS1MGL1_9NOCA</name>
<gene>
    <name evidence="2" type="ORF">JK358_35965</name>
</gene>
<feature type="region of interest" description="Disordered" evidence="1">
    <location>
        <begin position="291"/>
        <end position="364"/>
    </location>
</feature>
<feature type="compositionally biased region" description="Polar residues" evidence="1">
    <location>
        <begin position="324"/>
        <end position="336"/>
    </location>
</feature>
<dbReference type="InterPro" id="IPR029787">
    <property type="entry name" value="Nucleotide_cyclase"/>
</dbReference>
<accession>A0ABS1MGL1</accession>
<organism evidence="2 3">
    <name type="scientific">Nocardia acididurans</name>
    <dbReference type="NCBI Taxonomy" id="2802282"/>
    <lineage>
        <taxon>Bacteria</taxon>
        <taxon>Bacillati</taxon>
        <taxon>Actinomycetota</taxon>
        <taxon>Actinomycetes</taxon>
        <taxon>Mycobacteriales</taxon>
        <taxon>Nocardiaceae</taxon>
        <taxon>Nocardia</taxon>
    </lineage>
</organism>
<evidence type="ECO:0000313" key="3">
    <source>
        <dbReference type="Proteomes" id="UP000602198"/>
    </source>
</evidence>
<protein>
    <recommendedName>
        <fullName evidence="4">GGDEF domain-containing protein</fullName>
    </recommendedName>
</protein>
<dbReference type="SUPFAM" id="SSF55073">
    <property type="entry name" value="Nucleotide cyclase"/>
    <property type="match status" value="1"/>
</dbReference>
<reference evidence="2 3" key="1">
    <citation type="submission" date="2021-01" db="EMBL/GenBank/DDBJ databases">
        <title>WGS of actinomycetes isolated from Thailand.</title>
        <authorList>
            <person name="Thawai C."/>
        </authorList>
    </citation>
    <scope>NUCLEOTIDE SEQUENCE [LARGE SCALE GENOMIC DNA]</scope>
    <source>
        <strain evidence="2 3">LPG 2</strain>
    </source>
</reference>
<proteinExistence type="predicted"/>
<evidence type="ECO:0000256" key="1">
    <source>
        <dbReference type="SAM" id="MobiDB-lite"/>
    </source>
</evidence>
<keyword evidence="3" id="KW-1185">Reference proteome</keyword>